<dbReference type="Proteomes" id="UP001163321">
    <property type="component" value="Chromosome 12"/>
</dbReference>
<dbReference type="EMBL" id="CM047591">
    <property type="protein sequence ID" value="KAI9918916.1"/>
    <property type="molecule type" value="Genomic_DNA"/>
</dbReference>
<organism evidence="1 2">
    <name type="scientific">Peronosclerospora sorghi</name>
    <dbReference type="NCBI Taxonomy" id="230839"/>
    <lineage>
        <taxon>Eukaryota</taxon>
        <taxon>Sar</taxon>
        <taxon>Stramenopiles</taxon>
        <taxon>Oomycota</taxon>
        <taxon>Peronosporomycetes</taxon>
        <taxon>Peronosporales</taxon>
        <taxon>Peronosporaceae</taxon>
        <taxon>Peronosclerospora</taxon>
    </lineage>
</organism>
<reference evidence="1 2" key="1">
    <citation type="journal article" date="2022" name="bioRxiv">
        <title>The genome of the oomycete Peronosclerospora sorghi, a cosmopolitan pathogen of maize and sorghum, is inflated with dispersed pseudogenes.</title>
        <authorList>
            <person name="Fletcher K."/>
            <person name="Martin F."/>
            <person name="Isakeit T."/>
            <person name="Cavanaugh K."/>
            <person name="Magill C."/>
            <person name="Michelmore R."/>
        </authorList>
    </citation>
    <scope>NUCLEOTIDE SEQUENCE [LARGE SCALE GENOMIC DNA]</scope>
    <source>
        <strain evidence="1">P6</strain>
    </source>
</reference>
<keyword evidence="2" id="KW-1185">Reference proteome</keyword>
<proteinExistence type="predicted"/>
<evidence type="ECO:0000313" key="2">
    <source>
        <dbReference type="Proteomes" id="UP001163321"/>
    </source>
</evidence>
<protein>
    <submittedName>
        <fullName evidence="1">Uncharacterized protein</fullName>
    </submittedName>
</protein>
<evidence type="ECO:0000313" key="1">
    <source>
        <dbReference type="EMBL" id="KAI9918916.1"/>
    </source>
</evidence>
<comment type="caution">
    <text evidence="1">The sequence shown here is derived from an EMBL/GenBank/DDBJ whole genome shotgun (WGS) entry which is preliminary data.</text>
</comment>
<name>A0ACC0WLK6_9STRA</name>
<accession>A0ACC0WLK6</accession>
<sequence length="672" mass="74963">MATRTKVDPLSGCADSAKVYEVQRFEHVILSSSDCMLTVPSLTHRMRVDLSGVSCSITRILRMGLTGRIHSLLHESSVSSTHQSLKRYAADPRRAHVSGFSQVGARGREASAGGRACFFVVFFIDQHSARARDCCYLDSARWNTMTSPWTKPNARLCANFSRKAATSGRSRALLRKWKENMCSLVRGACRGIPSVVRLTHVMVLELKAEDEKEEKTMSESEKEDEVLSTLHETVQDVLKLICDSELIAQEVAHWNLDLKRLPLGAATLLHIQLCMHVISCSPGKLSKTQISQGYALLQQLSAALEEIQALSKIQYNVDDSTPVKRRGTRRSSRVKRPTNPTASQLRRLKESLKTLSSDFYTLIPHDFGRTLPPLIDSMDEVKLKIDLLEVLANIEISQQLEKEKNKNAKKKVGVRLNSLDAQYHLLNVHMEPLAESTDDFKIIHKCGIKQRVYGESLADAHGSCALLQTTHAPTHVQYKLRIKSVLKIARPAEDQFAAVFQSVGNHRLLWHGSRLSNIVGILSKGLRVAPPEAPNNGYMFGKGIYFADSVSKSANYCWTTPQHPKGVLLLAEVALGTPYHAREAEDLTYTTLKQAKGCDSTHGVGRMAAPEEEYETMGDGVVVPVGTFRPTEGGSLLYNEFIVYREEQVKLRYLVNLDFLYEEAEAKAKSFE</sequence>
<gene>
    <name evidence="1" type="ORF">PsorP6_011479</name>
</gene>